<reference evidence="1" key="1">
    <citation type="submission" date="2021-03" db="EMBL/GenBank/DDBJ databases">
        <authorList>
            <consortium name="DOE Joint Genome Institute"/>
            <person name="Ahrendt S."/>
            <person name="Looney B.P."/>
            <person name="Miyauchi S."/>
            <person name="Morin E."/>
            <person name="Drula E."/>
            <person name="Courty P.E."/>
            <person name="Chicoki N."/>
            <person name="Fauchery L."/>
            <person name="Kohler A."/>
            <person name="Kuo A."/>
            <person name="Labutti K."/>
            <person name="Pangilinan J."/>
            <person name="Lipzen A."/>
            <person name="Riley R."/>
            <person name="Andreopoulos W."/>
            <person name="He G."/>
            <person name="Johnson J."/>
            <person name="Barry K.W."/>
            <person name="Grigoriev I.V."/>
            <person name="Nagy L."/>
            <person name="Hibbett D."/>
            <person name="Henrissat B."/>
            <person name="Matheny P.B."/>
            <person name="Labbe J."/>
            <person name="Martin F."/>
        </authorList>
    </citation>
    <scope>NUCLEOTIDE SEQUENCE</scope>
    <source>
        <strain evidence="1">HHB10654</strain>
    </source>
</reference>
<reference evidence="1" key="2">
    <citation type="journal article" date="2022" name="New Phytol.">
        <title>Evolutionary transition to the ectomycorrhizal habit in the genomes of a hyperdiverse lineage of mushroom-forming fungi.</title>
        <authorList>
            <person name="Looney B."/>
            <person name="Miyauchi S."/>
            <person name="Morin E."/>
            <person name="Drula E."/>
            <person name="Courty P.E."/>
            <person name="Kohler A."/>
            <person name="Kuo A."/>
            <person name="LaButti K."/>
            <person name="Pangilinan J."/>
            <person name="Lipzen A."/>
            <person name="Riley R."/>
            <person name="Andreopoulos W."/>
            <person name="He G."/>
            <person name="Johnson J."/>
            <person name="Nolan M."/>
            <person name="Tritt A."/>
            <person name="Barry K.W."/>
            <person name="Grigoriev I.V."/>
            <person name="Nagy L.G."/>
            <person name="Hibbett D."/>
            <person name="Henrissat B."/>
            <person name="Matheny P.B."/>
            <person name="Labbe J."/>
            <person name="Martin F.M."/>
        </authorList>
    </citation>
    <scope>NUCLEOTIDE SEQUENCE</scope>
    <source>
        <strain evidence="1">HHB10654</strain>
    </source>
</reference>
<sequence>VNILTRAQNAGLKLITGAFRTTPGTAMHHIAAILPIPHLLKKLVTNAAVRLRTLPSNSQLLSRLPATWDPPPASPSLPALKSGASYTIFHEGSEVARGQFGLGRKAGVYDGEMFALAAASVRIRALLTEQGSPLRDAQISRVHIFADNTSAISTI</sequence>
<gene>
    <name evidence="1" type="ORF">BV25DRAFT_1777054</name>
</gene>
<feature type="non-terminal residue" evidence="1">
    <location>
        <position position="1"/>
    </location>
</feature>
<feature type="non-terminal residue" evidence="1">
    <location>
        <position position="155"/>
    </location>
</feature>
<evidence type="ECO:0000313" key="2">
    <source>
        <dbReference type="Proteomes" id="UP000814140"/>
    </source>
</evidence>
<keyword evidence="2" id="KW-1185">Reference proteome</keyword>
<accession>A0ACB8SHP6</accession>
<protein>
    <submittedName>
        <fullName evidence="1">Uncharacterized protein</fullName>
    </submittedName>
</protein>
<evidence type="ECO:0000313" key="1">
    <source>
        <dbReference type="EMBL" id="KAI0055236.1"/>
    </source>
</evidence>
<dbReference type="Proteomes" id="UP000814140">
    <property type="component" value="Unassembled WGS sequence"/>
</dbReference>
<comment type="caution">
    <text evidence="1">The sequence shown here is derived from an EMBL/GenBank/DDBJ whole genome shotgun (WGS) entry which is preliminary data.</text>
</comment>
<dbReference type="EMBL" id="MU277302">
    <property type="protein sequence ID" value="KAI0055236.1"/>
    <property type="molecule type" value="Genomic_DNA"/>
</dbReference>
<organism evidence="1 2">
    <name type="scientific">Artomyces pyxidatus</name>
    <dbReference type="NCBI Taxonomy" id="48021"/>
    <lineage>
        <taxon>Eukaryota</taxon>
        <taxon>Fungi</taxon>
        <taxon>Dikarya</taxon>
        <taxon>Basidiomycota</taxon>
        <taxon>Agaricomycotina</taxon>
        <taxon>Agaricomycetes</taxon>
        <taxon>Russulales</taxon>
        <taxon>Auriscalpiaceae</taxon>
        <taxon>Artomyces</taxon>
    </lineage>
</organism>
<proteinExistence type="predicted"/>
<name>A0ACB8SHP6_9AGAM</name>